<evidence type="ECO:0000313" key="7">
    <source>
        <dbReference type="EMBL" id="PDV98677.1"/>
    </source>
</evidence>
<dbReference type="PANTHER" id="PTHR10724">
    <property type="entry name" value="30S RIBOSOMAL PROTEIN S1"/>
    <property type="match status" value="1"/>
</dbReference>
<dbReference type="FunFam" id="2.40.50.140:FF:000126">
    <property type="entry name" value="30S ribosomal protein S1"/>
    <property type="match status" value="1"/>
</dbReference>
<evidence type="ECO:0000256" key="1">
    <source>
        <dbReference type="ARBA" id="ARBA00006767"/>
    </source>
</evidence>
<accession>A0A2H3L1V1</accession>
<evidence type="ECO:0000256" key="3">
    <source>
        <dbReference type="ARBA" id="ARBA00023274"/>
    </source>
</evidence>
<comment type="similarity">
    <text evidence="1">Belongs to the bacterial ribosomal protein bS1 family.</text>
</comment>
<proteinExistence type="inferred from homology"/>
<dbReference type="SUPFAM" id="SSF50249">
    <property type="entry name" value="Nucleic acid-binding proteins"/>
    <property type="match status" value="4"/>
</dbReference>
<comment type="caution">
    <text evidence="7">The sequence shown here is derived from an EMBL/GenBank/DDBJ whole genome shotgun (WGS) entry which is preliminary data.</text>
</comment>
<dbReference type="PRINTS" id="PR00681">
    <property type="entry name" value="RIBOSOMALS1"/>
</dbReference>
<dbReference type="InterPro" id="IPR050437">
    <property type="entry name" value="Ribos_protein_bS1-like"/>
</dbReference>
<reference evidence="7 8" key="1">
    <citation type="submission" date="2016-05" db="EMBL/GenBank/DDBJ databases">
        <authorList>
            <person name="Lavstsen T."/>
            <person name="Jespersen J.S."/>
        </authorList>
    </citation>
    <scope>NUCLEOTIDE SEQUENCE [LARGE SCALE GENOMIC DNA]</scope>
    <source>
        <strain evidence="7 8">B7-9</strain>
    </source>
</reference>
<dbReference type="Proteomes" id="UP000220922">
    <property type="component" value="Unassembled WGS sequence"/>
</dbReference>
<dbReference type="InterPro" id="IPR003029">
    <property type="entry name" value="S1_domain"/>
</dbReference>
<evidence type="ECO:0000256" key="5">
    <source>
        <dbReference type="SAM" id="MobiDB-lite"/>
    </source>
</evidence>
<feature type="domain" description="S1 motif" evidence="6">
    <location>
        <begin position="299"/>
        <end position="368"/>
    </location>
</feature>
<sequence>MSVQSDQITLEDQEDLDWTLLLDEYDYARPQRGELREGMVMQIEDNGVLVSIGTKREGVIPSQDLRQMGDEFLSTLQVGETIQVYVQEPENRDGDLILSLTMVQVAKDWEYAEQLFKDGGITRCKVIGFNKGGLLVQFNRIRGFVPASQVAQLHGRTAAEERQQALQKMVNQEIPLKVIEVDRERNRLVLSERSATQEWRKAQKIRLLTELQPGDVLSGRVNQLTNFGAFIDLGGADGLAHISELSWQRVNHPREVLQPGQEVKVVVVEIDRDRERIGLSIRQLQANPWDTIDQRYTLGQLVTGPVTNVTPFGAFVQVEEAVEGLIHASELDVDPQTQPRDVLQPGQEVTAKVISLDRQRQRMGLSLRRIAENDKEGEEAAEPEPVEAQPASETEAPAEVNATAEATATE</sequence>
<keyword evidence="2 7" id="KW-0689">Ribosomal protein</keyword>
<dbReference type="SMART" id="SM00316">
    <property type="entry name" value="S1"/>
    <property type="match status" value="4"/>
</dbReference>
<feature type="compositionally biased region" description="Acidic residues" evidence="5">
    <location>
        <begin position="375"/>
        <end position="385"/>
    </location>
</feature>
<dbReference type="EMBL" id="LYXE01000090">
    <property type="protein sequence ID" value="PDV98677.1"/>
    <property type="molecule type" value="Genomic_DNA"/>
</dbReference>
<keyword evidence="3" id="KW-0687">Ribonucleoprotein</keyword>
<dbReference type="CDD" id="cd05688">
    <property type="entry name" value="S1_RPS1_repeat_ec3"/>
    <property type="match status" value="1"/>
</dbReference>
<dbReference type="CDD" id="cd04465">
    <property type="entry name" value="S1_RPS1_repeat_ec2_hs2"/>
    <property type="match status" value="1"/>
</dbReference>
<name>A0A2H3L1V1_9CHLR</name>
<dbReference type="AlphaFoldDB" id="A0A2H3L1V1"/>
<keyword evidence="8" id="KW-1185">Reference proteome</keyword>
<evidence type="ECO:0000313" key="8">
    <source>
        <dbReference type="Proteomes" id="UP000220922"/>
    </source>
</evidence>
<dbReference type="InterPro" id="IPR012340">
    <property type="entry name" value="NA-bd_OB-fold"/>
</dbReference>
<evidence type="ECO:0000256" key="2">
    <source>
        <dbReference type="ARBA" id="ARBA00022980"/>
    </source>
</evidence>
<dbReference type="Pfam" id="PF00575">
    <property type="entry name" value="S1"/>
    <property type="match status" value="4"/>
</dbReference>
<dbReference type="GO" id="GO:0005840">
    <property type="term" value="C:ribosome"/>
    <property type="evidence" value="ECO:0007669"/>
    <property type="project" value="UniProtKB-KW"/>
</dbReference>
<dbReference type="InterPro" id="IPR035104">
    <property type="entry name" value="Ribosomal_protein_S1-like"/>
</dbReference>
<dbReference type="OrthoDB" id="9804077at2"/>
<dbReference type="PANTHER" id="PTHR10724:SF7">
    <property type="entry name" value="SMALL RIBOSOMAL SUBUNIT PROTEIN BS1C"/>
    <property type="match status" value="1"/>
</dbReference>
<organism evidence="7 8">
    <name type="scientific">Candidatus Chloroploca asiatica</name>
    <dbReference type="NCBI Taxonomy" id="1506545"/>
    <lineage>
        <taxon>Bacteria</taxon>
        <taxon>Bacillati</taxon>
        <taxon>Chloroflexota</taxon>
        <taxon>Chloroflexia</taxon>
        <taxon>Chloroflexales</taxon>
        <taxon>Chloroflexineae</taxon>
        <taxon>Oscillochloridaceae</taxon>
        <taxon>Candidatus Chloroploca</taxon>
    </lineage>
</organism>
<protein>
    <submittedName>
        <fullName evidence="7">30S ribosomal protein S1</fullName>
    </submittedName>
</protein>
<feature type="domain" description="S1 motif" evidence="6">
    <location>
        <begin position="33"/>
        <end position="101"/>
    </location>
</feature>
<dbReference type="FunFam" id="2.40.50.140:FF:000039">
    <property type="entry name" value="30S ribosomal protein S1"/>
    <property type="match status" value="1"/>
</dbReference>
<feature type="domain" description="S1 motif" evidence="6">
    <location>
        <begin position="214"/>
        <end position="282"/>
    </location>
</feature>
<comment type="function">
    <text evidence="4">Binds mRNA; thus facilitating recognition of the initiation point. It is needed to translate mRNA with a short Shine-Dalgarno (SD) purine-rich sequence.</text>
</comment>
<dbReference type="RefSeq" id="WP_097653041.1">
    <property type="nucleotide sequence ID" value="NZ_LYXE01000090.1"/>
</dbReference>
<dbReference type="GO" id="GO:0006412">
    <property type="term" value="P:translation"/>
    <property type="evidence" value="ECO:0007669"/>
    <property type="project" value="TreeGrafter"/>
</dbReference>
<dbReference type="FunFam" id="2.40.50.140:FF:000103">
    <property type="entry name" value="protein RRP5 homolog"/>
    <property type="match status" value="1"/>
</dbReference>
<feature type="compositionally biased region" description="Low complexity" evidence="5">
    <location>
        <begin position="386"/>
        <end position="410"/>
    </location>
</feature>
<dbReference type="GO" id="GO:0003729">
    <property type="term" value="F:mRNA binding"/>
    <property type="evidence" value="ECO:0007669"/>
    <property type="project" value="TreeGrafter"/>
</dbReference>
<dbReference type="CDD" id="cd05687">
    <property type="entry name" value="S1_RPS1_repeat_ec1_hs1"/>
    <property type="match status" value="1"/>
</dbReference>
<feature type="region of interest" description="Disordered" evidence="5">
    <location>
        <begin position="370"/>
        <end position="410"/>
    </location>
</feature>
<evidence type="ECO:0000256" key="4">
    <source>
        <dbReference type="ARBA" id="ARBA00025604"/>
    </source>
</evidence>
<feature type="domain" description="S1 motif" evidence="6">
    <location>
        <begin position="119"/>
        <end position="193"/>
    </location>
</feature>
<gene>
    <name evidence="7" type="ORF">A9Q02_01660</name>
</gene>
<dbReference type="PROSITE" id="PS50126">
    <property type="entry name" value="S1"/>
    <property type="match status" value="4"/>
</dbReference>
<dbReference type="GO" id="GO:0003735">
    <property type="term" value="F:structural constituent of ribosome"/>
    <property type="evidence" value="ECO:0007669"/>
    <property type="project" value="TreeGrafter"/>
</dbReference>
<dbReference type="Gene3D" id="2.40.50.140">
    <property type="entry name" value="Nucleic acid-binding proteins"/>
    <property type="match status" value="4"/>
</dbReference>
<evidence type="ECO:0000259" key="6">
    <source>
        <dbReference type="PROSITE" id="PS50126"/>
    </source>
</evidence>